<keyword evidence="12 18" id="KW-0443">Lipid metabolism</keyword>
<comment type="similarity">
    <text evidence="5 18">Belongs to the 1-acyl-sn-glycerol-3-phosphate acyltransferase family.</text>
</comment>
<evidence type="ECO:0000256" key="15">
    <source>
        <dbReference type="ARBA" id="ARBA00023264"/>
    </source>
</evidence>
<comment type="function">
    <text evidence="17">Converts lysophosphatidic acid (LPA) into phosphatidic acid by incorporating acyl moiety at the 2 position.</text>
</comment>
<evidence type="ECO:0000256" key="8">
    <source>
        <dbReference type="ARBA" id="ARBA00022475"/>
    </source>
</evidence>
<dbReference type="GO" id="GO:0006654">
    <property type="term" value="P:phosphatidic acid biosynthetic process"/>
    <property type="evidence" value="ECO:0007669"/>
    <property type="project" value="TreeGrafter"/>
</dbReference>
<dbReference type="SMART" id="SM00563">
    <property type="entry name" value="PlsC"/>
    <property type="match status" value="1"/>
</dbReference>
<evidence type="ECO:0000256" key="7">
    <source>
        <dbReference type="ARBA" id="ARBA00016139"/>
    </source>
</evidence>
<feature type="domain" description="Phospholipid/glycerol acyltransferase" evidence="19">
    <location>
        <begin position="74"/>
        <end position="186"/>
    </location>
</feature>
<keyword evidence="11 18" id="KW-0808">Transferase</keyword>
<evidence type="ECO:0000313" key="22">
    <source>
        <dbReference type="Proteomes" id="UP001149607"/>
    </source>
</evidence>
<dbReference type="NCBIfam" id="TIGR00530">
    <property type="entry name" value="AGP_acyltrn"/>
    <property type="match status" value="1"/>
</dbReference>
<evidence type="ECO:0000256" key="10">
    <source>
        <dbReference type="ARBA" id="ARBA00022519"/>
    </source>
</evidence>
<dbReference type="Pfam" id="PF01553">
    <property type="entry name" value="Acyltransferase"/>
    <property type="match status" value="1"/>
</dbReference>
<evidence type="ECO:0000256" key="18">
    <source>
        <dbReference type="RuleBase" id="RU361267"/>
    </source>
</evidence>
<keyword evidence="16 18" id="KW-0012">Acyltransferase</keyword>
<keyword evidence="14 18" id="KW-0594">Phospholipid biosynthesis</keyword>
<evidence type="ECO:0000259" key="19">
    <source>
        <dbReference type="SMART" id="SM00563"/>
    </source>
</evidence>
<dbReference type="PANTHER" id="PTHR10434:SF59">
    <property type="entry name" value="1-ACYL-SN-GLYCEROL-3-PHOSPHATE ACYLTRANSFERASE"/>
    <property type="match status" value="1"/>
</dbReference>
<dbReference type="Proteomes" id="UP001149607">
    <property type="component" value="Chromosome"/>
</dbReference>
<evidence type="ECO:0000256" key="1">
    <source>
        <dbReference type="ARBA" id="ARBA00001141"/>
    </source>
</evidence>
<sequence length="251" mass="27733">MSRPETSTLFTRFQRLFRLFLWLLSTAWQISRLNTADQAQRNALVARAGRRALAILNIRLHAGEIRLPPAATGTLIVANHVSWLDIFALAALLPAGFIAKQEIRRWPLVGRMAANVGTVFINRSERRDVDGINRAVAAALQNGRNVCFFPEAQTSDGLNVLPFKAALFQSAADTGALVQPVALRYCDHNGRRSTLPSYTGHTHLLVSLWRIVSMPAIELYADVLPPLSVSDRYAAKDEAERQIRAVVGQAV</sequence>
<dbReference type="EMBL" id="CP146598">
    <property type="protein sequence ID" value="WWY02617.1"/>
    <property type="molecule type" value="Genomic_DNA"/>
</dbReference>
<evidence type="ECO:0000256" key="17">
    <source>
        <dbReference type="ARBA" id="ARBA00037183"/>
    </source>
</evidence>
<evidence type="ECO:0000256" key="6">
    <source>
        <dbReference type="ARBA" id="ARBA00013211"/>
    </source>
</evidence>
<comment type="pathway">
    <text evidence="3">Phospholipid metabolism; CDP-diacylglycerol biosynthesis; CDP-diacylglycerol from sn-glycerol 3-phosphate: step 2/3.</text>
</comment>
<evidence type="ECO:0000256" key="5">
    <source>
        <dbReference type="ARBA" id="ARBA00008655"/>
    </source>
</evidence>
<dbReference type="InterPro" id="IPR002123">
    <property type="entry name" value="Plipid/glycerol_acylTrfase"/>
</dbReference>
<protein>
    <recommendedName>
        <fullName evidence="7 18">1-acyl-sn-glycerol-3-phosphate acyltransferase</fullName>
        <ecNumber evidence="6 18">2.3.1.51</ecNumber>
    </recommendedName>
</protein>
<keyword evidence="22" id="KW-1185">Reference proteome</keyword>
<evidence type="ECO:0000256" key="12">
    <source>
        <dbReference type="ARBA" id="ARBA00023098"/>
    </source>
</evidence>
<reference evidence="20" key="1">
    <citation type="submission" date="2022-10" db="EMBL/GenBank/DDBJ databases">
        <authorList>
            <person name="Boutroux M."/>
        </authorList>
    </citation>
    <scope>NUCLEOTIDE SEQUENCE</scope>
    <source>
        <strain evidence="20">51.81</strain>
    </source>
</reference>
<keyword evidence="15 18" id="KW-1208">Phospholipid metabolism</keyword>
<dbReference type="PANTHER" id="PTHR10434">
    <property type="entry name" value="1-ACYL-SN-GLYCEROL-3-PHOSPHATE ACYLTRANSFERASE"/>
    <property type="match status" value="1"/>
</dbReference>
<comment type="subcellular location">
    <subcellularLocation>
        <location evidence="2">Cell inner membrane</location>
        <topology evidence="2">Peripheral membrane protein</topology>
    </subcellularLocation>
</comment>
<keyword evidence="8" id="KW-1003">Cell membrane</keyword>
<reference evidence="21" key="2">
    <citation type="submission" date="2024-02" db="EMBL/GenBank/DDBJ databases">
        <title>Neisseria leonii sp. nov.</title>
        <authorList>
            <person name="Boutroux M."/>
            <person name="Favre-Rochex S."/>
            <person name="Gorgette O."/>
            <person name="Touak G."/>
            <person name="Muhle E."/>
            <person name="Chesneau O."/>
            <person name="Clermont D."/>
            <person name="Rahi P."/>
        </authorList>
    </citation>
    <scope>NUCLEOTIDE SEQUENCE</scope>
    <source>
        <strain evidence="21">51.81</strain>
    </source>
</reference>
<dbReference type="EMBL" id="JAPQFL010000002">
    <property type="protein sequence ID" value="MDD9327449.1"/>
    <property type="molecule type" value="Genomic_DNA"/>
</dbReference>
<comment type="catalytic activity">
    <reaction evidence="1 18">
        <text>a 1-acyl-sn-glycero-3-phosphate + an acyl-CoA = a 1,2-diacyl-sn-glycero-3-phosphate + CoA</text>
        <dbReference type="Rhea" id="RHEA:19709"/>
        <dbReference type="ChEBI" id="CHEBI:57287"/>
        <dbReference type="ChEBI" id="CHEBI:57970"/>
        <dbReference type="ChEBI" id="CHEBI:58342"/>
        <dbReference type="ChEBI" id="CHEBI:58608"/>
        <dbReference type="EC" id="2.3.1.51"/>
    </reaction>
</comment>
<dbReference type="InterPro" id="IPR004552">
    <property type="entry name" value="AGP_acyltrans"/>
</dbReference>
<evidence type="ECO:0000256" key="3">
    <source>
        <dbReference type="ARBA" id="ARBA00004728"/>
    </source>
</evidence>
<keyword evidence="10" id="KW-0997">Cell inner membrane</keyword>
<evidence type="ECO:0000256" key="4">
    <source>
        <dbReference type="ARBA" id="ARBA00005189"/>
    </source>
</evidence>
<comment type="domain">
    <text evidence="18">The HXXXXD motif is essential for acyltransferase activity and may constitute the binding site for the phosphate moiety of the glycerol-3-phosphate.</text>
</comment>
<accession>A0A9X4E1L2</accession>
<proteinExistence type="inferred from homology"/>
<keyword evidence="9 18" id="KW-0444">Lipid biosynthesis</keyword>
<keyword evidence="13" id="KW-0472">Membrane</keyword>
<gene>
    <name evidence="20" type="ORF">ORY91_000847</name>
    <name evidence="21" type="ORF">V9W64_07850</name>
</gene>
<evidence type="ECO:0000313" key="20">
    <source>
        <dbReference type="EMBL" id="MDD9327449.1"/>
    </source>
</evidence>
<dbReference type="RefSeq" id="WP_274584713.1">
    <property type="nucleotide sequence ID" value="NZ_CP145811.1"/>
</dbReference>
<dbReference type="GO" id="GO:0003841">
    <property type="term" value="F:1-acylglycerol-3-phosphate O-acyltransferase activity"/>
    <property type="evidence" value="ECO:0007669"/>
    <property type="project" value="UniProtKB-UniRule"/>
</dbReference>
<organism evidence="20">
    <name type="scientific">Neisseria leonii</name>
    <dbReference type="NCBI Taxonomy" id="2995413"/>
    <lineage>
        <taxon>Bacteria</taxon>
        <taxon>Pseudomonadati</taxon>
        <taxon>Pseudomonadota</taxon>
        <taxon>Betaproteobacteria</taxon>
        <taxon>Neisseriales</taxon>
        <taxon>Neisseriaceae</taxon>
        <taxon>Neisseria</taxon>
    </lineage>
</organism>
<evidence type="ECO:0000256" key="11">
    <source>
        <dbReference type="ARBA" id="ARBA00022679"/>
    </source>
</evidence>
<evidence type="ECO:0000256" key="13">
    <source>
        <dbReference type="ARBA" id="ARBA00023136"/>
    </source>
</evidence>
<dbReference type="CDD" id="cd07989">
    <property type="entry name" value="LPLAT_AGPAT-like"/>
    <property type="match status" value="1"/>
</dbReference>
<evidence type="ECO:0000313" key="21">
    <source>
        <dbReference type="EMBL" id="WWY02617.1"/>
    </source>
</evidence>
<evidence type="ECO:0000256" key="16">
    <source>
        <dbReference type="ARBA" id="ARBA00023315"/>
    </source>
</evidence>
<comment type="pathway">
    <text evidence="4">Lipid metabolism.</text>
</comment>
<dbReference type="AlphaFoldDB" id="A0A9X4E1L2"/>
<dbReference type="EC" id="2.3.1.51" evidence="6 18"/>
<evidence type="ECO:0000256" key="14">
    <source>
        <dbReference type="ARBA" id="ARBA00023209"/>
    </source>
</evidence>
<name>A0A9X4E1L2_9NEIS</name>
<dbReference type="SUPFAM" id="SSF69593">
    <property type="entry name" value="Glycerol-3-phosphate (1)-acyltransferase"/>
    <property type="match status" value="1"/>
</dbReference>
<evidence type="ECO:0000256" key="9">
    <source>
        <dbReference type="ARBA" id="ARBA00022516"/>
    </source>
</evidence>
<evidence type="ECO:0000256" key="2">
    <source>
        <dbReference type="ARBA" id="ARBA00004417"/>
    </source>
</evidence>
<dbReference type="GO" id="GO:0005886">
    <property type="term" value="C:plasma membrane"/>
    <property type="evidence" value="ECO:0007669"/>
    <property type="project" value="UniProtKB-SubCell"/>
</dbReference>